<name>G0UTD3_TRYCI</name>
<organism evidence="8">
    <name type="scientific">Trypanosoma congolense (strain IL3000)</name>
    <dbReference type="NCBI Taxonomy" id="1068625"/>
    <lineage>
        <taxon>Eukaryota</taxon>
        <taxon>Discoba</taxon>
        <taxon>Euglenozoa</taxon>
        <taxon>Kinetoplastea</taxon>
        <taxon>Metakinetoplastina</taxon>
        <taxon>Trypanosomatida</taxon>
        <taxon>Trypanosomatidae</taxon>
        <taxon>Trypanosoma</taxon>
        <taxon>Nannomonas</taxon>
    </lineage>
</organism>
<dbReference type="Pfam" id="PF00400">
    <property type="entry name" value="WD40"/>
    <property type="match status" value="3"/>
</dbReference>
<gene>
    <name evidence="8" type="ORF">TCIL3000_9_410</name>
</gene>
<dbReference type="PROSITE" id="PS00678">
    <property type="entry name" value="WD_REPEATS_1"/>
    <property type="match status" value="1"/>
</dbReference>
<dbReference type="InterPro" id="IPR019775">
    <property type="entry name" value="WD40_repeat_CS"/>
</dbReference>
<dbReference type="SUPFAM" id="SSF50978">
    <property type="entry name" value="WD40 repeat-like"/>
    <property type="match status" value="1"/>
</dbReference>
<dbReference type="InterPro" id="IPR039241">
    <property type="entry name" value="Rrp9-like"/>
</dbReference>
<feature type="region of interest" description="Disordered" evidence="7">
    <location>
        <begin position="245"/>
        <end position="297"/>
    </location>
</feature>
<accession>G0UTD3</accession>
<evidence type="ECO:0000256" key="5">
    <source>
        <dbReference type="ARBA" id="ARBA00023242"/>
    </source>
</evidence>
<feature type="compositionally biased region" description="Acidic residues" evidence="7">
    <location>
        <begin position="430"/>
        <end position="468"/>
    </location>
</feature>
<keyword evidence="3" id="KW-0677">Repeat</keyword>
<dbReference type="Gene3D" id="2.130.10.10">
    <property type="entry name" value="YVTN repeat-like/Quinoprotein amine dehydrogenase"/>
    <property type="match status" value="2"/>
</dbReference>
<dbReference type="PANTHER" id="PTHR19865:SF0">
    <property type="entry name" value="U3 SMALL NUCLEOLAR RNA-INTERACTING PROTEIN 2"/>
    <property type="match status" value="1"/>
</dbReference>
<dbReference type="InterPro" id="IPR036322">
    <property type="entry name" value="WD40_repeat_dom_sf"/>
</dbReference>
<dbReference type="InterPro" id="IPR015943">
    <property type="entry name" value="WD40/YVTN_repeat-like_dom_sf"/>
</dbReference>
<keyword evidence="4" id="KW-0689">Ribosomal protein</keyword>
<keyword evidence="4" id="KW-0687">Ribonucleoprotein</keyword>
<feature type="compositionally biased region" description="Basic and acidic residues" evidence="7">
    <location>
        <begin position="279"/>
        <end position="297"/>
    </location>
</feature>
<evidence type="ECO:0000313" key="8">
    <source>
        <dbReference type="EMBL" id="CCC92647.1"/>
    </source>
</evidence>
<dbReference type="SMART" id="SM00320">
    <property type="entry name" value="WD40"/>
    <property type="match status" value="3"/>
</dbReference>
<evidence type="ECO:0000256" key="6">
    <source>
        <dbReference type="PROSITE-ProRule" id="PRU00221"/>
    </source>
</evidence>
<comment type="subcellular location">
    <subcellularLocation>
        <location evidence="1">Nucleus</location>
    </subcellularLocation>
</comment>
<dbReference type="PANTHER" id="PTHR19865">
    <property type="entry name" value="U3 SMALL NUCLEOLAR RNA INTERACTING PROTEIN 2"/>
    <property type="match status" value="1"/>
</dbReference>
<dbReference type="InterPro" id="IPR001680">
    <property type="entry name" value="WD40_rpt"/>
</dbReference>
<protein>
    <submittedName>
        <fullName evidence="8">Uncharacterized protein</fullName>
    </submittedName>
</protein>
<dbReference type="PROSITE" id="PS50294">
    <property type="entry name" value="WD_REPEATS_REGION"/>
    <property type="match status" value="2"/>
</dbReference>
<feature type="region of interest" description="Disordered" evidence="7">
    <location>
        <begin position="426"/>
        <end position="468"/>
    </location>
</feature>
<feature type="repeat" description="WD" evidence="6">
    <location>
        <begin position="172"/>
        <end position="213"/>
    </location>
</feature>
<proteinExistence type="predicted"/>
<evidence type="ECO:0000256" key="1">
    <source>
        <dbReference type="ARBA" id="ARBA00004123"/>
    </source>
</evidence>
<dbReference type="GO" id="GO:0034511">
    <property type="term" value="F:U3 snoRNA binding"/>
    <property type="evidence" value="ECO:0007669"/>
    <property type="project" value="InterPro"/>
</dbReference>
<evidence type="ECO:0000256" key="7">
    <source>
        <dbReference type="SAM" id="MobiDB-lite"/>
    </source>
</evidence>
<keyword evidence="2 6" id="KW-0853">WD repeat</keyword>
<reference evidence="8" key="1">
    <citation type="journal article" date="2012" name="Proc. Natl. Acad. Sci. U.S.A.">
        <title>Antigenic diversity is generated by distinct evolutionary mechanisms in African trypanosome species.</title>
        <authorList>
            <person name="Jackson A.P."/>
            <person name="Berry A."/>
            <person name="Aslett M."/>
            <person name="Allison H.C."/>
            <person name="Burton P."/>
            <person name="Vavrova-Anderson J."/>
            <person name="Brown R."/>
            <person name="Browne H."/>
            <person name="Corton N."/>
            <person name="Hauser H."/>
            <person name="Gamble J."/>
            <person name="Gilderthorp R."/>
            <person name="Marcello L."/>
            <person name="McQuillan J."/>
            <person name="Otto T.D."/>
            <person name="Quail M.A."/>
            <person name="Sanders M.J."/>
            <person name="van Tonder A."/>
            <person name="Ginger M.L."/>
            <person name="Field M.C."/>
            <person name="Barry J.D."/>
            <person name="Hertz-Fowler C."/>
            <person name="Berriman M."/>
        </authorList>
    </citation>
    <scope>NUCLEOTIDE SEQUENCE</scope>
    <source>
        <strain evidence="8">IL3000</strain>
    </source>
</reference>
<dbReference type="VEuPathDB" id="TriTrypDB:TcIL3000_9_410"/>
<dbReference type="AlphaFoldDB" id="G0UTD3"/>
<sequence length="574" mass="63980">MSKCAVTALCIIPDTDPVVLFVGRQDGIVEYYHFSEAAVGGKAIMTYYGHTKAVTGIVAPSIDQVYTCSMDGCVRQWSADNEQGESRRCLRLIKILTPLRCLALCNSRLYAGDENGCLQVILGETRATWPGHRDVLSCIACISEEDQLLVTGGYDNQIRLWDVKLGKTVRLLVGHTNHVKCLRVVAEGKLLLSFSRDLTMKIWRLPDSGKLDESEVLYISGLLGRQATVSFKEPGADNKVDVLEQSQGESDGGAQTAAEGEEYDTDEGVQGIASGGYKKRADDRSTSRLKSALKERPEPPIQRIDAVGTIEIPMAPHTVAAREEGSTYCFVGSSEGYVFGIDARSLSKTILYFLAQNATNLRTDNREMRRTLLLAKRAIFSQCRKNIGQKKMELIKAAKKMRAAKRVEEKKEREAARAAARLERLAREAEEAESEVDVEEDEADDETGDEEEFEEEESDKEEFEEDENDDLLAILDDQQREELSEFTKKCEEARTDDFFEIQQAVEKRGEVLRQVTATTYDMPREKFFRLNFTSYKKIGDEPVFAIVIGPNGSAIAAQAEHLLSVDVTPGVTYL</sequence>
<feature type="repeat" description="WD" evidence="6">
    <location>
        <begin position="129"/>
        <end position="171"/>
    </location>
</feature>
<evidence type="ECO:0000256" key="3">
    <source>
        <dbReference type="ARBA" id="ARBA00022737"/>
    </source>
</evidence>
<evidence type="ECO:0000256" key="2">
    <source>
        <dbReference type="ARBA" id="ARBA00022574"/>
    </source>
</evidence>
<dbReference type="GO" id="GO:0005840">
    <property type="term" value="C:ribosome"/>
    <property type="evidence" value="ECO:0007669"/>
    <property type="project" value="UniProtKB-KW"/>
</dbReference>
<dbReference type="EMBL" id="HE575322">
    <property type="protein sequence ID" value="CCC92647.1"/>
    <property type="molecule type" value="Genomic_DNA"/>
</dbReference>
<dbReference type="GO" id="GO:0032040">
    <property type="term" value="C:small-subunit processome"/>
    <property type="evidence" value="ECO:0007669"/>
    <property type="project" value="TreeGrafter"/>
</dbReference>
<keyword evidence="5" id="KW-0539">Nucleus</keyword>
<dbReference type="PROSITE" id="PS50082">
    <property type="entry name" value="WD_REPEATS_2"/>
    <property type="match status" value="2"/>
</dbReference>
<evidence type="ECO:0000256" key="4">
    <source>
        <dbReference type="ARBA" id="ARBA00022980"/>
    </source>
</evidence>